<keyword evidence="1" id="KW-0472">Membrane</keyword>
<sequence>MDANPKPMKWWFHQHVEGTHLLFESFVIENSLSRFFGYLFIFAICWSERGLTYFLEHQNHHSSSTDRGGGNISRLKKIGLQTLLYGTATTLRLWYMLITMYFIIDFFVVVVFALTSGQLIIEFLKSTRLVPSDFNISIFILND</sequence>
<organism evidence="2 3">
    <name type="scientific">Circinella minor</name>
    <dbReference type="NCBI Taxonomy" id="1195481"/>
    <lineage>
        <taxon>Eukaryota</taxon>
        <taxon>Fungi</taxon>
        <taxon>Fungi incertae sedis</taxon>
        <taxon>Mucoromycota</taxon>
        <taxon>Mucoromycotina</taxon>
        <taxon>Mucoromycetes</taxon>
        <taxon>Mucorales</taxon>
        <taxon>Lichtheimiaceae</taxon>
        <taxon>Circinella</taxon>
    </lineage>
</organism>
<evidence type="ECO:0000313" key="2">
    <source>
        <dbReference type="EMBL" id="KAG2221386.1"/>
    </source>
</evidence>
<keyword evidence="3" id="KW-1185">Reference proteome</keyword>
<reference evidence="2 3" key="1">
    <citation type="submission" date="2020-12" db="EMBL/GenBank/DDBJ databases">
        <title>Metabolic potential, ecology and presence of endohyphal bacteria is reflected in genomic diversity of Mucoromycotina.</title>
        <authorList>
            <person name="Muszewska A."/>
            <person name="Okrasinska A."/>
            <person name="Steczkiewicz K."/>
            <person name="Drgas O."/>
            <person name="Orlowska M."/>
            <person name="Perlinska-Lenart U."/>
            <person name="Aleksandrzak-Piekarczyk T."/>
            <person name="Szatraj K."/>
            <person name="Zielenkiewicz U."/>
            <person name="Pilsyk S."/>
            <person name="Malc E."/>
            <person name="Mieczkowski P."/>
            <person name="Kruszewska J.S."/>
            <person name="Biernat P."/>
            <person name="Pawlowska J."/>
        </authorList>
    </citation>
    <scope>NUCLEOTIDE SEQUENCE [LARGE SCALE GENOMIC DNA]</scope>
    <source>
        <strain evidence="2 3">CBS 142.35</strain>
    </source>
</reference>
<keyword evidence="1" id="KW-1133">Transmembrane helix</keyword>
<dbReference type="EMBL" id="JAEPRB010000110">
    <property type="protein sequence ID" value="KAG2221386.1"/>
    <property type="molecule type" value="Genomic_DNA"/>
</dbReference>
<evidence type="ECO:0000313" key="3">
    <source>
        <dbReference type="Proteomes" id="UP000646827"/>
    </source>
</evidence>
<feature type="transmembrane region" description="Helical" evidence="1">
    <location>
        <begin position="93"/>
        <end position="115"/>
    </location>
</feature>
<gene>
    <name evidence="2" type="ORF">INT45_012637</name>
</gene>
<keyword evidence="1" id="KW-0812">Transmembrane</keyword>
<dbReference type="Proteomes" id="UP000646827">
    <property type="component" value="Unassembled WGS sequence"/>
</dbReference>
<protein>
    <submittedName>
        <fullName evidence="2">Uncharacterized protein</fullName>
    </submittedName>
</protein>
<accession>A0A8H7S4G9</accession>
<comment type="caution">
    <text evidence="2">The sequence shown here is derived from an EMBL/GenBank/DDBJ whole genome shotgun (WGS) entry which is preliminary data.</text>
</comment>
<dbReference type="OrthoDB" id="73901at2759"/>
<dbReference type="AlphaFoldDB" id="A0A8H7S4G9"/>
<proteinExistence type="predicted"/>
<evidence type="ECO:0000256" key="1">
    <source>
        <dbReference type="SAM" id="Phobius"/>
    </source>
</evidence>
<name>A0A8H7S4G9_9FUNG</name>